<accession>A0A6I0EXW8</accession>
<proteinExistence type="predicted"/>
<organism evidence="2 3">
    <name type="scientific">Alkaliphilus pronyensis</name>
    <dbReference type="NCBI Taxonomy" id="1482732"/>
    <lineage>
        <taxon>Bacteria</taxon>
        <taxon>Bacillati</taxon>
        <taxon>Bacillota</taxon>
        <taxon>Clostridia</taxon>
        <taxon>Peptostreptococcales</taxon>
        <taxon>Natronincolaceae</taxon>
        <taxon>Alkaliphilus</taxon>
    </lineage>
</organism>
<comment type="caution">
    <text evidence="2">The sequence shown here is derived from an EMBL/GenBank/DDBJ whole genome shotgun (WGS) entry which is preliminary data.</text>
</comment>
<keyword evidence="1" id="KW-0472">Membrane</keyword>
<name>A0A6I0EXW8_9FIRM</name>
<protein>
    <submittedName>
        <fullName evidence="2">Uncharacterized protein</fullName>
    </submittedName>
</protein>
<keyword evidence="1" id="KW-1133">Transmembrane helix</keyword>
<keyword evidence="3" id="KW-1185">Reference proteome</keyword>
<reference evidence="2 3" key="1">
    <citation type="submission" date="2019-10" db="EMBL/GenBank/DDBJ databases">
        <title>Alkaliphilus serpentinus sp. nov. and Alkaliphilus pronyensis sp. nov., two novel anaerobic alkaliphilic species isolated from the serpentinized-hosted hydrothermal field of the Prony Bay (New Caledonia).</title>
        <authorList>
            <person name="Postec A."/>
        </authorList>
    </citation>
    <scope>NUCLEOTIDE SEQUENCE [LARGE SCALE GENOMIC DNA]</scope>
    <source>
        <strain evidence="2 3">LacV</strain>
    </source>
</reference>
<dbReference type="EMBL" id="WBZC01000046">
    <property type="protein sequence ID" value="KAB3532739.1"/>
    <property type="molecule type" value="Genomic_DNA"/>
</dbReference>
<dbReference type="Proteomes" id="UP000432715">
    <property type="component" value="Unassembled WGS sequence"/>
</dbReference>
<dbReference type="AlphaFoldDB" id="A0A6I0EXW8"/>
<dbReference type="OrthoDB" id="2063096at2"/>
<gene>
    <name evidence="2" type="ORF">F8154_11365</name>
</gene>
<dbReference type="Pfam" id="PF12389">
    <property type="entry name" value="Peptidase_M73"/>
    <property type="match status" value="1"/>
</dbReference>
<evidence type="ECO:0000313" key="2">
    <source>
        <dbReference type="EMBL" id="KAB3532739.1"/>
    </source>
</evidence>
<dbReference type="InterPro" id="IPR022121">
    <property type="entry name" value="Peptidase_M73_camelysin"/>
</dbReference>
<dbReference type="InterPro" id="IPR023833">
    <property type="entry name" value="Signal_pept_SipW-depend-type"/>
</dbReference>
<sequence length="400" mass="45181">MSGSLAANPKNGGVYVKNKIIFSVLTIVIAAAMIAGGTMAWFTSTADAGETTFTAGTVKIEADQVVNIPEEEVHEWTNDNIFPKWVVEAQQGQRYDGEDVVSLRSDPNAVLSLESGRNEKNFFSLGFGGEIEVEFSHIILAGEEFSVVTVVEDTWGRNHYPEEKADVYVSKNREDWILIGTATNQPSSQGNQITSTFTLPETVDYAKFIKLIDVSEREDFKNDQDISDNDRNAADGYDVNAIYVKGGYKDKDHNWNPGDTSTKKYNVENTGTKDIHVRAKLIGNWYQYNEETYQWEEFTPDHGDKEIDVITITVCDDSDWFYDEATDYYYYDGYLGGTYQREDNEVYESELCVEIKVDGEDTDNQYQGKRYVISTVFEAIQASNNAAAEDTTWGVDFFKR</sequence>
<evidence type="ECO:0000256" key="1">
    <source>
        <dbReference type="SAM" id="Phobius"/>
    </source>
</evidence>
<feature type="transmembrane region" description="Helical" evidence="1">
    <location>
        <begin position="20"/>
        <end position="42"/>
    </location>
</feature>
<keyword evidence="1" id="KW-0812">Transmembrane</keyword>
<dbReference type="NCBIfam" id="TIGR04088">
    <property type="entry name" value="cognate_SipW"/>
    <property type="match status" value="1"/>
</dbReference>
<evidence type="ECO:0000313" key="3">
    <source>
        <dbReference type="Proteomes" id="UP000432715"/>
    </source>
</evidence>